<accession>A0A139SJZ7</accession>
<evidence type="ECO:0000313" key="2">
    <source>
        <dbReference type="EMBL" id="KXU34889.1"/>
    </source>
</evidence>
<dbReference type="EMBL" id="LSZP01000047">
    <property type="protein sequence ID" value="KXU34889.1"/>
    <property type="molecule type" value="Genomic_DNA"/>
</dbReference>
<keyword evidence="3" id="KW-1185">Reference proteome</keyword>
<reference evidence="2 3" key="1">
    <citation type="submission" date="2016-02" db="EMBL/GenBank/DDBJ databases">
        <authorList>
            <person name="Wen L."/>
            <person name="He K."/>
            <person name="Yang H."/>
        </authorList>
    </citation>
    <scope>NUCLEOTIDE SEQUENCE [LARGE SCALE GENOMIC DNA]</scope>
    <source>
        <strain evidence="2 3">CV41</strain>
    </source>
</reference>
<evidence type="ECO:0000313" key="3">
    <source>
        <dbReference type="Proteomes" id="UP000071392"/>
    </source>
</evidence>
<organism evidence="2 3">
    <name type="scientific">Cephaloticoccus capnophilus</name>
    <dbReference type="NCBI Taxonomy" id="1548208"/>
    <lineage>
        <taxon>Bacteria</taxon>
        <taxon>Pseudomonadati</taxon>
        <taxon>Verrucomicrobiota</taxon>
        <taxon>Opitutia</taxon>
        <taxon>Opitutales</taxon>
        <taxon>Opitutaceae</taxon>
        <taxon>Cephaloticoccus</taxon>
    </lineage>
</organism>
<sequence length="387" mass="41522">MKRFLPTITLLAAAALAPCAALAQSASNTEPARPESELPNFDFGDLHVEQKFNMSVGFRAVSGPKVTFSGHGNTVGDLSQALDPSITDQARQYNDGFVGLDQREGNPADGKTNTWGMVDAKQLVNGGQDVAMHLYSAEVTDGGTHQSKQGSDFGAELLVTRDMGHIGKRLQWQLFAGFSVNSVSGAARDSVTASLTTVRDLYSLAGQTLPSGPPYNAPSSIVDPNDAEKTIDTTVLLGRAPDSQGIDIGVGDSQVFNAWKLKGTYVSFRAGPTLLYDISEKIKLSISAGPVLMYSGTTYNVETLFLLDTGGEIVTRMEDSDSKVLTGYYGDVTLHYMITERAGFYAGAFFQSGESYNHDLEDGDTAYSAHIDLESLNGFRAGLQYKF</sequence>
<protein>
    <recommendedName>
        <fullName evidence="4">Outer membrane protein beta-barrel domain-containing protein</fullName>
    </recommendedName>
</protein>
<name>A0A139SJZ7_9BACT</name>
<comment type="caution">
    <text evidence="2">The sequence shown here is derived from an EMBL/GenBank/DDBJ whole genome shotgun (WGS) entry which is preliminary data.</text>
</comment>
<dbReference type="Proteomes" id="UP000071392">
    <property type="component" value="Unassembled WGS sequence"/>
</dbReference>
<evidence type="ECO:0000256" key="1">
    <source>
        <dbReference type="SAM" id="SignalP"/>
    </source>
</evidence>
<evidence type="ECO:0008006" key="4">
    <source>
        <dbReference type="Google" id="ProtNLM"/>
    </source>
</evidence>
<feature type="signal peptide" evidence="1">
    <location>
        <begin position="1"/>
        <end position="23"/>
    </location>
</feature>
<gene>
    <name evidence="2" type="ORF">AXK12_06550</name>
</gene>
<keyword evidence="1" id="KW-0732">Signal</keyword>
<dbReference type="AlphaFoldDB" id="A0A139SJZ7"/>
<feature type="chain" id="PRO_5007299296" description="Outer membrane protein beta-barrel domain-containing protein" evidence="1">
    <location>
        <begin position="24"/>
        <end position="387"/>
    </location>
</feature>
<dbReference type="OrthoDB" id="185649at2"/>
<dbReference type="RefSeq" id="WP_068712576.1">
    <property type="nucleotide sequence ID" value="NZ_LSZP01000047.1"/>
</dbReference>
<proteinExistence type="predicted"/>